<feature type="non-terminal residue" evidence="4">
    <location>
        <position position="1017"/>
    </location>
</feature>
<name>M5RJT7_9BACT</name>
<dbReference type="InterPro" id="IPR006558">
    <property type="entry name" value="LamG-like"/>
</dbReference>
<keyword evidence="1" id="KW-0732">Signal</keyword>
<dbReference type="Gene3D" id="2.60.120.200">
    <property type="match status" value="2"/>
</dbReference>
<dbReference type="Gene3D" id="2.60.40.10">
    <property type="entry name" value="Immunoglobulins"/>
    <property type="match status" value="1"/>
</dbReference>
<dbReference type="SUPFAM" id="SSF49299">
    <property type="entry name" value="PKD domain"/>
    <property type="match status" value="1"/>
</dbReference>
<evidence type="ECO:0000256" key="2">
    <source>
        <dbReference type="ARBA" id="ARBA00023157"/>
    </source>
</evidence>
<keyword evidence="2" id="KW-1015">Disulfide bond</keyword>
<dbReference type="Pfam" id="PF17963">
    <property type="entry name" value="Big_9"/>
    <property type="match status" value="2"/>
</dbReference>
<reference evidence="4 5" key="1">
    <citation type="journal article" date="2013" name="Mar. Genomics">
        <title>Expression of sulfatases in Rhodopirellula baltica and the diversity of sulfatases in the genus Rhodopirellula.</title>
        <authorList>
            <person name="Wegner C.E."/>
            <person name="Richter-Heitmann T."/>
            <person name="Klindworth A."/>
            <person name="Klockow C."/>
            <person name="Richter M."/>
            <person name="Achstetter T."/>
            <person name="Glockner F.O."/>
            <person name="Harder J."/>
        </authorList>
    </citation>
    <scope>NUCLEOTIDE SEQUENCE [LARGE SCALE GENOMIC DNA]</scope>
    <source>
        <strain evidence="4 5">SM1</strain>
    </source>
</reference>
<sequence>MAGPSNGTLNINADGSFSYTPNTNFSGTDTFTYQTSDGNQDSNVATVTITVNSVNDAPVTSATGGTTAYTENADPTLIDSGLTITDADLGDFDSGSLSVTISANGSANDRLTIVPGGNITMTGTNVYHSGVLVGSVSGGLGTNPLVISFNTNSTPAIAQEVGRQVGYFNVSDNPSTTARTIDFVVTDGDGGTSNTAQKQLSVAAVADAPIAVDDHHGLSFDGVDDYVNLGSDPVLEFTNSMTMELWARPTAYPASSSVLLNKEGEYEIGISSTGSLMWAFDNTDPNWTWHDTGYVLQLNEWAHIAVSYDNGTINTYVNGNIVETYYGSGPIGDAHADKDDLRVGGRENNPAGNYFTGEIDDVRVWSTVRSDSEIQNNLDRTLDGNETGLAGYWSFNEGSGTTANDLTSNANHGTLTGGPVWNGFSTDQDTPLNVGAASGIIDNDIDGEGDTLTITQVEGVGANVGNLLRLSSGALVTVNADGSFNYDANGAFDGLAAGETGTDSFTYTLSDGNGGTDTATVTITINGTDDAPTIVADSDFDDAGNSVIDFQGGDDTILLSGLPVNTAAGTDVTVEFWMNWDGTDNVMPFGFGSYDLWFSGGNFGYNSGGGDLYGISAAGLETGWHHVTAVFRNGDVTGSRLIINGVEQTLTQLLNSPNNGSAYASSTAKISGWNNNTSYKFDGQIDQVRIWNGGRSETQVRADMHQELSGPQTGLVASYSFTGATTGAGGVIDDSGNGHHGTMSGITGANVIAGSGFSNLGDQTVNEDDVVTLEVSAFDPENAALTYTWTQTSGPAVTLSDANAEKPTFTAIEQVGDYQVVFTVDASDGTNTTTETVTITVNAINDAPSGVDNTVGTLEDTDITFTAADFGFSDAAESHNFNAVRITSQTSSGTLYVDADNDGVIDAGETVVAGNYVSIADINAGRLKYKPLADENGTAYTEFTFQVQDDGGTSGGGQDTDTTPNTMTINVTAVNDAPVLDNTGTTTLSTITKYQTDNGGQSVASIIASAGGDRLTD</sequence>
<dbReference type="EMBL" id="ANOG01001062">
    <property type="protein sequence ID" value="EMI15642.1"/>
    <property type="molecule type" value="Genomic_DNA"/>
</dbReference>
<comment type="caution">
    <text evidence="4">The sequence shown here is derived from an EMBL/GenBank/DDBJ whole genome shotgun (WGS) entry which is preliminary data.</text>
</comment>
<dbReference type="Proteomes" id="UP000011991">
    <property type="component" value="Unassembled WGS sequence"/>
</dbReference>
<protein>
    <submittedName>
        <fullName evidence="4">Cadherin domain containing protein</fullName>
    </submittedName>
</protein>
<dbReference type="SMART" id="SM00560">
    <property type="entry name" value="LamGL"/>
    <property type="match status" value="1"/>
</dbReference>
<evidence type="ECO:0000259" key="3">
    <source>
        <dbReference type="SMART" id="SM00560"/>
    </source>
</evidence>
<keyword evidence="5" id="KW-1185">Reference proteome</keyword>
<dbReference type="InterPro" id="IPR013783">
    <property type="entry name" value="Ig-like_fold"/>
</dbReference>
<dbReference type="SUPFAM" id="SSF49899">
    <property type="entry name" value="Concanavalin A-like lectins/glucanases"/>
    <property type="match status" value="2"/>
</dbReference>
<dbReference type="InterPro" id="IPR013320">
    <property type="entry name" value="ConA-like_dom_sf"/>
</dbReference>
<dbReference type="InterPro" id="IPR035986">
    <property type="entry name" value="PKD_dom_sf"/>
</dbReference>
<accession>M5RJT7</accession>
<dbReference type="NCBIfam" id="TIGR01965">
    <property type="entry name" value="VCBS_repeat"/>
    <property type="match status" value="2"/>
</dbReference>
<evidence type="ECO:0000313" key="5">
    <source>
        <dbReference type="Proteomes" id="UP000011991"/>
    </source>
</evidence>
<dbReference type="Pfam" id="PF22352">
    <property type="entry name" value="K319L-like_PKD"/>
    <property type="match status" value="1"/>
</dbReference>
<proteinExistence type="predicted"/>
<dbReference type="Gene3D" id="2.60.40.3440">
    <property type="match status" value="2"/>
</dbReference>
<evidence type="ECO:0000313" key="4">
    <source>
        <dbReference type="EMBL" id="EMI15642.1"/>
    </source>
</evidence>
<feature type="domain" description="LamG-like jellyroll fold" evidence="3">
    <location>
        <begin position="239"/>
        <end position="372"/>
    </location>
</feature>
<evidence type="ECO:0000256" key="1">
    <source>
        <dbReference type="ARBA" id="ARBA00022729"/>
    </source>
</evidence>
<gene>
    <name evidence="4" type="ORF">RMSM_07468</name>
</gene>
<dbReference type="NCBIfam" id="NF012211">
    <property type="entry name" value="tand_rpt_95"/>
    <property type="match status" value="2"/>
</dbReference>
<dbReference type="Pfam" id="PF13385">
    <property type="entry name" value="Laminin_G_3"/>
    <property type="match status" value="2"/>
</dbReference>
<dbReference type="AlphaFoldDB" id="M5RJT7"/>
<organism evidence="4 5">
    <name type="scientific">Rhodopirellula maiorica SM1</name>
    <dbReference type="NCBI Taxonomy" id="1265738"/>
    <lineage>
        <taxon>Bacteria</taxon>
        <taxon>Pseudomonadati</taxon>
        <taxon>Planctomycetota</taxon>
        <taxon>Planctomycetia</taxon>
        <taxon>Pirellulales</taxon>
        <taxon>Pirellulaceae</taxon>
        <taxon>Novipirellula</taxon>
    </lineage>
</organism>
<dbReference type="InterPro" id="IPR010221">
    <property type="entry name" value="VCBS_dom"/>
</dbReference>